<feature type="transmembrane region" description="Helical" evidence="2">
    <location>
        <begin position="199"/>
        <end position="220"/>
    </location>
</feature>
<feature type="transmembrane region" description="Helical" evidence="2">
    <location>
        <begin position="255"/>
        <end position="272"/>
    </location>
</feature>
<feature type="transmembrane region" description="Helical" evidence="2">
    <location>
        <begin position="172"/>
        <end position="190"/>
    </location>
</feature>
<evidence type="ECO:0000313" key="4">
    <source>
        <dbReference type="EMBL" id="MBP2471590.1"/>
    </source>
</evidence>
<evidence type="ECO:0000259" key="3">
    <source>
        <dbReference type="Pfam" id="PF00892"/>
    </source>
</evidence>
<dbReference type="EMBL" id="JAGIOO010000001">
    <property type="protein sequence ID" value="MBP2471590.1"/>
    <property type="molecule type" value="Genomic_DNA"/>
</dbReference>
<comment type="similarity">
    <text evidence="1">Belongs to the EamA transporter family.</text>
</comment>
<keyword evidence="2" id="KW-0812">Transmembrane</keyword>
<feature type="transmembrane region" description="Helical" evidence="2">
    <location>
        <begin position="118"/>
        <end position="135"/>
    </location>
</feature>
<feature type="transmembrane region" description="Helical" evidence="2">
    <location>
        <begin position="32"/>
        <end position="53"/>
    </location>
</feature>
<feature type="transmembrane region" description="Helical" evidence="2">
    <location>
        <begin position="142"/>
        <end position="166"/>
    </location>
</feature>
<reference evidence="4 5" key="1">
    <citation type="submission" date="2021-03" db="EMBL/GenBank/DDBJ databases">
        <title>Sequencing the genomes of 1000 actinobacteria strains.</title>
        <authorList>
            <person name="Klenk H.-P."/>
        </authorList>
    </citation>
    <scope>NUCLEOTIDE SEQUENCE [LARGE SCALE GENOMIC DNA]</scope>
    <source>
        <strain evidence="4 5">DSM 44580</strain>
    </source>
</reference>
<accession>A0ABS5A4S8</accession>
<feature type="transmembrane region" description="Helical" evidence="2">
    <location>
        <begin position="6"/>
        <end position="25"/>
    </location>
</feature>
<dbReference type="Proteomes" id="UP001519363">
    <property type="component" value="Unassembled WGS sequence"/>
</dbReference>
<feature type="domain" description="EamA" evidence="3">
    <location>
        <begin position="4"/>
        <end position="135"/>
    </location>
</feature>
<feature type="transmembrane region" description="Helical" evidence="2">
    <location>
        <begin position="88"/>
        <end position="112"/>
    </location>
</feature>
<feature type="domain" description="EamA" evidence="3">
    <location>
        <begin position="145"/>
        <end position="271"/>
    </location>
</feature>
<dbReference type="SUPFAM" id="SSF103481">
    <property type="entry name" value="Multidrug resistance efflux transporter EmrE"/>
    <property type="match status" value="2"/>
</dbReference>
<keyword evidence="5" id="KW-1185">Reference proteome</keyword>
<protein>
    <submittedName>
        <fullName evidence="4">Drug/metabolite transporter (DMT)-like permease</fullName>
    </submittedName>
</protein>
<feature type="transmembrane region" description="Helical" evidence="2">
    <location>
        <begin position="226"/>
        <end position="248"/>
    </location>
</feature>
<evidence type="ECO:0000313" key="5">
    <source>
        <dbReference type="Proteomes" id="UP001519363"/>
    </source>
</evidence>
<feature type="transmembrane region" description="Helical" evidence="2">
    <location>
        <begin position="59"/>
        <end position="81"/>
    </location>
</feature>
<organism evidence="4 5">
    <name type="scientific">Crossiella equi</name>
    <dbReference type="NCBI Taxonomy" id="130796"/>
    <lineage>
        <taxon>Bacteria</taxon>
        <taxon>Bacillati</taxon>
        <taxon>Actinomycetota</taxon>
        <taxon>Actinomycetes</taxon>
        <taxon>Pseudonocardiales</taxon>
        <taxon>Pseudonocardiaceae</taxon>
        <taxon>Crossiella</taxon>
    </lineage>
</organism>
<proteinExistence type="inferred from homology"/>
<sequence>MGAGELLALAAALCFGVTHVVNGLLARRVDGAVVALWAQLGGTVVSLALPLLFPAAPPSWAALGWGALSGLGTGLGVAWLYRAMGKGALSVVVPVSDVGAVALPVLAGLTLWAERPSLTALLGMALALPAIGLLSRSGGERLAAGAGLAALSGIGFAVQFVAMARLLPEDGFWPVVASRVVSVLVIRALCRSVRAPARVALGAVGAGALGTVAVVCYLLSAQRQLLTVAVVLSALYPVIPVLVALLFLRERVSRAQVLGLVGAAAAVVLIAWR</sequence>
<evidence type="ECO:0000256" key="2">
    <source>
        <dbReference type="SAM" id="Phobius"/>
    </source>
</evidence>
<keyword evidence="2" id="KW-1133">Transmembrane helix</keyword>
<dbReference type="RefSeq" id="WP_249044707.1">
    <property type="nucleotide sequence ID" value="NZ_JAGIOO010000001.1"/>
</dbReference>
<dbReference type="InterPro" id="IPR037185">
    <property type="entry name" value="EmrE-like"/>
</dbReference>
<dbReference type="InterPro" id="IPR000620">
    <property type="entry name" value="EamA_dom"/>
</dbReference>
<gene>
    <name evidence="4" type="ORF">JOF53_000462</name>
</gene>
<keyword evidence="2" id="KW-0472">Membrane</keyword>
<dbReference type="Gene3D" id="1.10.3730.20">
    <property type="match status" value="1"/>
</dbReference>
<evidence type="ECO:0000256" key="1">
    <source>
        <dbReference type="ARBA" id="ARBA00007362"/>
    </source>
</evidence>
<comment type="caution">
    <text evidence="4">The sequence shown here is derived from an EMBL/GenBank/DDBJ whole genome shotgun (WGS) entry which is preliminary data.</text>
</comment>
<dbReference type="Pfam" id="PF00892">
    <property type="entry name" value="EamA"/>
    <property type="match status" value="2"/>
</dbReference>
<name>A0ABS5A4S8_9PSEU</name>